<feature type="transmembrane region" description="Helical" evidence="6">
    <location>
        <begin position="239"/>
        <end position="259"/>
    </location>
</feature>
<keyword evidence="5 6" id="KW-0472">Membrane</keyword>
<feature type="transmembrane region" description="Helical" evidence="6">
    <location>
        <begin position="106"/>
        <end position="124"/>
    </location>
</feature>
<dbReference type="OrthoDB" id="3181470at2"/>
<dbReference type="RefSeq" id="WP_152890561.1">
    <property type="nucleotide sequence ID" value="NZ_WHJC01000177.1"/>
</dbReference>
<dbReference type="PANTHER" id="PTHR43701:SF2">
    <property type="entry name" value="MEMBRANE TRANSPORTER PROTEIN YJNA-RELATED"/>
    <property type="match status" value="1"/>
</dbReference>
<reference evidence="7 8" key="1">
    <citation type="submission" date="2019-10" db="EMBL/GenBank/DDBJ databases">
        <title>The Genome Sequence of Clostridium tarantellae Isolated from Fish Brain.</title>
        <authorList>
            <person name="Bano L."/>
            <person name="Kiel M."/>
            <person name="Sales G."/>
            <person name="Doxey A.C."/>
            <person name="Mansfield M.J."/>
            <person name="Schiavone M."/>
            <person name="Rossetto O."/>
            <person name="Pirazzini M."/>
            <person name="Dobrindt U."/>
            <person name="Montecucco C."/>
        </authorList>
    </citation>
    <scope>NUCLEOTIDE SEQUENCE [LARGE SCALE GENOMIC DNA]</scope>
    <source>
        <strain evidence="7 8">DSM 3997</strain>
    </source>
</reference>
<dbReference type="InterPro" id="IPR051598">
    <property type="entry name" value="TSUP/Inactive_protease-like"/>
</dbReference>
<gene>
    <name evidence="7" type="ORF">GBZ86_10820</name>
</gene>
<comment type="caution">
    <text evidence="7">The sequence shown here is derived from an EMBL/GenBank/DDBJ whole genome shotgun (WGS) entry which is preliminary data.</text>
</comment>
<evidence type="ECO:0000313" key="7">
    <source>
        <dbReference type="EMBL" id="MPQ44251.1"/>
    </source>
</evidence>
<keyword evidence="4 6" id="KW-1133">Transmembrane helix</keyword>
<sequence>MVILYFFVGFLATCIGAIAGIGGGFIISPILISIGTFSISTIGVLSSSTVLTMSIVSTIKQLVNKGKYEVRTTSLLIIGSIIGGIFGSDIFKYAVRSFSNKSMVEFIQSIILAIVLIFVLYYMRNKEKLRTYNVKNFIMCILIGLLLGMISAFLGIGGGPLNVAVLTIFFSMDTKSCVRNSIVMILFSQSAKLINIAITSGFVGMNLSVLPYMIVGGVVGGIVGSSVNKKISSENIVKLFDIILILMILVNIFNIVKAII</sequence>
<dbReference type="AlphaFoldDB" id="A0A6I1MTQ0"/>
<keyword evidence="6" id="KW-1003">Cell membrane</keyword>
<evidence type="ECO:0000256" key="1">
    <source>
        <dbReference type="ARBA" id="ARBA00004141"/>
    </source>
</evidence>
<feature type="transmembrane region" description="Helical" evidence="6">
    <location>
        <begin position="209"/>
        <end position="227"/>
    </location>
</feature>
<evidence type="ECO:0000313" key="8">
    <source>
        <dbReference type="Proteomes" id="UP000430345"/>
    </source>
</evidence>
<feature type="transmembrane region" description="Helical" evidence="6">
    <location>
        <begin position="181"/>
        <end position="203"/>
    </location>
</feature>
<evidence type="ECO:0000256" key="4">
    <source>
        <dbReference type="ARBA" id="ARBA00022989"/>
    </source>
</evidence>
<dbReference type="EMBL" id="WHJC01000177">
    <property type="protein sequence ID" value="MPQ44251.1"/>
    <property type="molecule type" value="Genomic_DNA"/>
</dbReference>
<dbReference type="GO" id="GO:0005886">
    <property type="term" value="C:plasma membrane"/>
    <property type="evidence" value="ECO:0007669"/>
    <property type="project" value="UniProtKB-SubCell"/>
</dbReference>
<comment type="subcellular location">
    <subcellularLocation>
        <location evidence="6">Cell membrane</location>
        <topology evidence="6">Multi-pass membrane protein</topology>
    </subcellularLocation>
    <subcellularLocation>
        <location evidence="1">Membrane</location>
        <topology evidence="1">Multi-pass membrane protein</topology>
    </subcellularLocation>
</comment>
<name>A0A6I1MTQ0_9CLOT</name>
<evidence type="ECO:0000256" key="2">
    <source>
        <dbReference type="ARBA" id="ARBA00009142"/>
    </source>
</evidence>
<keyword evidence="3 6" id="KW-0812">Transmembrane</keyword>
<keyword evidence="8" id="KW-1185">Reference proteome</keyword>
<proteinExistence type="inferred from homology"/>
<feature type="transmembrane region" description="Helical" evidence="6">
    <location>
        <begin position="136"/>
        <end position="169"/>
    </location>
</feature>
<dbReference type="Proteomes" id="UP000430345">
    <property type="component" value="Unassembled WGS sequence"/>
</dbReference>
<evidence type="ECO:0000256" key="6">
    <source>
        <dbReference type="RuleBase" id="RU363041"/>
    </source>
</evidence>
<feature type="transmembrane region" description="Helical" evidence="6">
    <location>
        <begin position="75"/>
        <end position="94"/>
    </location>
</feature>
<dbReference type="Pfam" id="PF01925">
    <property type="entry name" value="TauE"/>
    <property type="match status" value="1"/>
</dbReference>
<dbReference type="InterPro" id="IPR002781">
    <property type="entry name" value="TM_pro_TauE-like"/>
</dbReference>
<dbReference type="PANTHER" id="PTHR43701">
    <property type="entry name" value="MEMBRANE TRANSPORTER PROTEIN MJ0441-RELATED"/>
    <property type="match status" value="1"/>
</dbReference>
<evidence type="ECO:0000256" key="3">
    <source>
        <dbReference type="ARBA" id="ARBA00022692"/>
    </source>
</evidence>
<organism evidence="7 8">
    <name type="scientific">Clostridium tarantellae</name>
    <dbReference type="NCBI Taxonomy" id="39493"/>
    <lineage>
        <taxon>Bacteria</taxon>
        <taxon>Bacillati</taxon>
        <taxon>Bacillota</taxon>
        <taxon>Clostridia</taxon>
        <taxon>Eubacteriales</taxon>
        <taxon>Clostridiaceae</taxon>
        <taxon>Clostridium</taxon>
    </lineage>
</organism>
<protein>
    <recommendedName>
        <fullName evidence="6">Probable membrane transporter protein</fullName>
    </recommendedName>
</protein>
<evidence type="ECO:0000256" key="5">
    <source>
        <dbReference type="ARBA" id="ARBA00023136"/>
    </source>
</evidence>
<comment type="similarity">
    <text evidence="2 6">Belongs to the 4-toluene sulfonate uptake permease (TSUP) (TC 2.A.102) family.</text>
</comment>
<accession>A0A6I1MTQ0</accession>
<feature type="transmembrane region" description="Helical" evidence="6">
    <location>
        <begin position="34"/>
        <end position="55"/>
    </location>
</feature>
<feature type="transmembrane region" description="Helical" evidence="6">
    <location>
        <begin position="6"/>
        <end position="27"/>
    </location>
</feature>